<accession>A0A0C9Q320</accession>
<accession>A0A9R1TUK0</accession>
<dbReference type="Gene3D" id="2.40.50.90">
    <property type="match status" value="1"/>
</dbReference>
<keyword evidence="2 5" id="KW-0863">Zinc-finger</keyword>
<feature type="domain" description="Tudor" evidence="9">
    <location>
        <begin position="1147"/>
        <end position="1206"/>
    </location>
</feature>
<dbReference type="KEGG" id="fas:105262737"/>
<dbReference type="PANTHER" id="PTHR22948">
    <property type="entry name" value="TUDOR DOMAIN CONTAINING PROTEIN"/>
    <property type="match status" value="1"/>
</dbReference>
<dbReference type="InterPro" id="IPR000504">
    <property type="entry name" value="RRM_dom"/>
</dbReference>
<evidence type="ECO:0000259" key="10">
    <source>
        <dbReference type="PROSITE" id="PS50865"/>
    </source>
</evidence>
<dbReference type="GO" id="GO:0003723">
    <property type="term" value="F:RNA binding"/>
    <property type="evidence" value="ECO:0007669"/>
    <property type="project" value="UniProtKB-UniRule"/>
</dbReference>
<dbReference type="InterPro" id="IPR002999">
    <property type="entry name" value="Tudor"/>
</dbReference>
<dbReference type="Gene3D" id="3.30.70.330">
    <property type="match status" value="1"/>
</dbReference>
<dbReference type="Pfam" id="PF01753">
    <property type="entry name" value="zf-MYND"/>
    <property type="match status" value="1"/>
</dbReference>
<feature type="domain" description="RRM" evidence="8">
    <location>
        <begin position="15"/>
        <end position="85"/>
    </location>
</feature>
<dbReference type="EMBL" id="GBYB01008473">
    <property type="protein sequence ID" value="JAG78240.1"/>
    <property type="molecule type" value="Transcribed_RNA"/>
</dbReference>
<dbReference type="AlphaFoldDB" id="A0A0C9Q320"/>
<keyword evidence="1" id="KW-0479">Metal-binding</keyword>
<dbReference type="Proteomes" id="UP000694866">
    <property type="component" value="Unplaced"/>
</dbReference>
<evidence type="ECO:0000313" key="13">
    <source>
        <dbReference type="Proteomes" id="UP000694866"/>
    </source>
</evidence>
<dbReference type="Gene3D" id="2.30.30.140">
    <property type="match status" value="3"/>
</dbReference>
<dbReference type="SMART" id="SM00333">
    <property type="entry name" value="TUDOR"/>
    <property type="match status" value="2"/>
</dbReference>
<evidence type="ECO:0000256" key="5">
    <source>
        <dbReference type="PROSITE-ProRule" id="PRU00134"/>
    </source>
</evidence>
<keyword evidence="4 6" id="KW-0694">RNA-binding</keyword>
<dbReference type="CTD" id="42695"/>
<dbReference type="SUPFAM" id="SSF63748">
    <property type="entry name" value="Tudor/PWWP/MBT"/>
    <property type="match status" value="3"/>
</dbReference>
<dbReference type="RefSeq" id="XP_011296772.1">
    <property type="nucleotide sequence ID" value="XM_011298470.1"/>
</dbReference>
<name>A0A0C9Q320_9HYME</name>
<dbReference type="InterPro" id="IPR002893">
    <property type="entry name" value="Znf_MYND"/>
</dbReference>
<evidence type="ECO:0000259" key="8">
    <source>
        <dbReference type="PROSITE" id="PS50102"/>
    </source>
</evidence>
<evidence type="ECO:0000256" key="4">
    <source>
        <dbReference type="ARBA" id="ARBA00022884"/>
    </source>
</evidence>
<feature type="domain" description="Tudor" evidence="9">
    <location>
        <begin position="925"/>
        <end position="985"/>
    </location>
</feature>
<dbReference type="EMBL" id="GBYB01008474">
    <property type="protein sequence ID" value="JAG78241.1"/>
    <property type="molecule type" value="Transcribed_RNA"/>
</dbReference>
<protein>
    <submittedName>
        <fullName evidence="11">Tdrd1_0 protein</fullName>
    </submittedName>
    <submittedName>
        <fullName evidence="12">Tdrd1_1 protein</fullName>
    </submittedName>
</protein>
<evidence type="ECO:0000313" key="11">
    <source>
        <dbReference type="EMBL" id="JAG78240.1"/>
    </source>
</evidence>
<dbReference type="SUPFAM" id="SSF144232">
    <property type="entry name" value="HIT/MYND zinc finger-like"/>
    <property type="match status" value="1"/>
</dbReference>
<dbReference type="Pfam" id="PF00567">
    <property type="entry name" value="TUDOR"/>
    <property type="match status" value="3"/>
</dbReference>
<keyword evidence="3" id="KW-0862">Zinc</keyword>
<evidence type="ECO:0000256" key="2">
    <source>
        <dbReference type="ARBA" id="ARBA00022771"/>
    </source>
</evidence>
<sequence length="1274" mass="141897">MPASSRNTGRSEEDYSLFVTNLPVELNQDGIKKIFKEYGPVKAIMARSEGQFAFISYGTYAEAENAITSLDGQPPLYLKVQFRRRHDSGQREEHEPPQISEELCPVAPPIIPRSSVTYSQYPGHGSPVDLLRNKFSPHHYHIPPAYPVLPPHFIQYPYERINYPDTNALWTRGSMTLDAAGRRHITMGRGYTSYNISEPRARIIEDIGKVYEKRCAGIYEFGSDDCKGSFGKCMYCSRHATLCCSMCEGFYCSRACQTGDWPKHQAVCAKIPPLVGASFQQRQSAEEPEAKDSVVSRANVEVKSPKVLSQPEPTRIESKVEEKQGRTTLRRPKSVMEPNSVKVGVLERSQSIPSGIITPPVTPKTFATSATPVTAESLPTAPPPGTPTPAVKPTPFVMPQPTKTLHQDSPPQIENLMSNQGLDVKATPSTPIINTSATETVVDITDMRIHSPAANFLSSSSFTEVQITSVKEPGKLFLVQKMEDSEKLTQLMEKLNESIQQCQVVNKPMVGSIYGVIYDNIWHRGLLLSLNPLMVDYIDWGTIEELTDSGNFFRAIGSLAEPPRFSQIIRLPQKYVNESLEIDSMISVKQINVEIVNNSEVINVELLEAKKTPVAELVVEAVSSATEQEKKEAETCTSRKPPSVLDSLTAGMKLVAVIAHVIDNKTVRIVLNCEAINELLESLFVPFKENCEGRAPGYVDYQPHVDDLVAVKKPMDEYWVRGYVLKCQPEAIEIASLDEGIVITSTEKIIPLAPEYNDVCILSVTISSGSDNSLPSLETGSMIDLKVTAIKTSDSTNSDARTVEVAMRDDKSTITRGLLLTEWAPWKERPSEVAVPLMPEAPVQLACAGQATIPELVGQAEDSSLTTKKIVQRVELKHNTIVMIQSYRSPSVIFVRSLESEEIERHAQLVQDVAKSALTSPSLKSYPQVAEYVLAQFVDDNFYRAMVISSDMDSKEIKLLYIDYGDIQVTTLDKLRVMPEFLMNEICCVKKVKLYGIKSVPPTEEAITHLAKAVTNEETFVYEFHSSSKGDDYVILKSTSGESLNDEINLYLTPTWEREDNNNKEIPKEHDEMTIALMSNRTYFSLNDMEPGKLGKVGETVPGLFLETICPGSKYIFGPEDREMIVHMTTVMPEMMKKYSESTGHYIPRINELCIALFEDGAWYRGCCITPEATKTSAMIFFLDFGNSADVLYTNIREMTRDFLKPEAFGSVCCVYDFMDSTGDVAPQVQARLETLLEANGSYNVQIVSFDGNMYDIKLPDIRAQLVKEGLLQS</sequence>
<dbReference type="PANTHER" id="PTHR22948:SF76">
    <property type="entry name" value="FI20010P1-RELATED"/>
    <property type="match status" value="1"/>
</dbReference>
<organism evidence="11">
    <name type="scientific">Fopius arisanus</name>
    <dbReference type="NCBI Taxonomy" id="64838"/>
    <lineage>
        <taxon>Eukaryota</taxon>
        <taxon>Metazoa</taxon>
        <taxon>Ecdysozoa</taxon>
        <taxon>Arthropoda</taxon>
        <taxon>Hexapoda</taxon>
        <taxon>Insecta</taxon>
        <taxon>Pterygota</taxon>
        <taxon>Neoptera</taxon>
        <taxon>Endopterygota</taxon>
        <taxon>Hymenoptera</taxon>
        <taxon>Apocrita</taxon>
        <taxon>Ichneumonoidea</taxon>
        <taxon>Braconidae</taxon>
        <taxon>Opiinae</taxon>
        <taxon>Fopius</taxon>
    </lineage>
</organism>
<evidence type="ECO:0000256" key="6">
    <source>
        <dbReference type="PROSITE-ProRule" id="PRU00176"/>
    </source>
</evidence>
<dbReference type="Pfam" id="PF00076">
    <property type="entry name" value="RRM_1"/>
    <property type="match status" value="1"/>
</dbReference>
<evidence type="ECO:0000313" key="14">
    <source>
        <dbReference type="RefSeq" id="XP_011296772.1"/>
    </source>
</evidence>
<dbReference type="GO" id="GO:0005737">
    <property type="term" value="C:cytoplasm"/>
    <property type="evidence" value="ECO:0007669"/>
    <property type="project" value="UniProtKB-ARBA"/>
</dbReference>
<dbReference type="InterPro" id="IPR035437">
    <property type="entry name" value="SNase_OB-fold_sf"/>
</dbReference>
<reference evidence="11" key="1">
    <citation type="submission" date="2015-01" db="EMBL/GenBank/DDBJ databases">
        <title>Transcriptome Assembly of Fopius arisanus.</title>
        <authorList>
            <person name="Geib S."/>
        </authorList>
    </citation>
    <scope>NUCLEOTIDE SEQUENCE</scope>
</reference>
<dbReference type="SMART" id="SM00360">
    <property type="entry name" value="RRM"/>
    <property type="match status" value="1"/>
</dbReference>
<dbReference type="GeneID" id="105262737"/>
<dbReference type="PROSITE" id="PS50865">
    <property type="entry name" value="ZF_MYND_2"/>
    <property type="match status" value="1"/>
</dbReference>
<proteinExistence type="predicted"/>
<dbReference type="InterPro" id="IPR035979">
    <property type="entry name" value="RBD_domain_sf"/>
</dbReference>
<dbReference type="InterPro" id="IPR012677">
    <property type="entry name" value="Nucleotide-bd_a/b_plait_sf"/>
</dbReference>
<dbReference type="InterPro" id="IPR050621">
    <property type="entry name" value="Tudor_domain_containing"/>
</dbReference>
<keyword evidence="13" id="KW-1185">Reference proteome</keyword>
<evidence type="ECO:0000256" key="3">
    <source>
        <dbReference type="ARBA" id="ARBA00022833"/>
    </source>
</evidence>
<dbReference type="PROSITE" id="PS50304">
    <property type="entry name" value="TUDOR"/>
    <property type="match status" value="2"/>
</dbReference>
<evidence type="ECO:0000256" key="7">
    <source>
        <dbReference type="SAM" id="MobiDB-lite"/>
    </source>
</evidence>
<evidence type="ECO:0000313" key="12">
    <source>
        <dbReference type="EMBL" id="JAG78241.1"/>
    </source>
</evidence>
<reference evidence="14" key="2">
    <citation type="submission" date="2025-04" db="UniProtKB">
        <authorList>
            <consortium name="RefSeq"/>
        </authorList>
    </citation>
    <scope>IDENTIFICATION</scope>
    <source>
        <strain evidence="14">USDA-PBARC FA_bdor</strain>
        <tissue evidence="14">Whole organism</tissue>
    </source>
</reference>
<evidence type="ECO:0000259" key="9">
    <source>
        <dbReference type="PROSITE" id="PS50304"/>
    </source>
</evidence>
<dbReference type="GO" id="GO:0008270">
    <property type="term" value="F:zinc ion binding"/>
    <property type="evidence" value="ECO:0007669"/>
    <property type="project" value="UniProtKB-KW"/>
</dbReference>
<feature type="compositionally biased region" description="Basic and acidic residues" evidence="7">
    <location>
        <begin position="284"/>
        <end position="294"/>
    </location>
</feature>
<gene>
    <name evidence="11" type="primary">Tdrd1_0</name>
    <name evidence="14" type="synonym">LOC105262737</name>
    <name evidence="12" type="synonym">Tdrd1_1</name>
    <name evidence="12" type="ORF">g.9296</name>
    <name evidence="11" type="ORF">g.9299</name>
</gene>
<feature type="region of interest" description="Disordered" evidence="7">
    <location>
        <begin position="279"/>
        <end position="329"/>
    </location>
</feature>
<dbReference type="Gene3D" id="6.10.140.2220">
    <property type="match status" value="1"/>
</dbReference>
<dbReference type="PROSITE" id="PS50102">
    <property type="entry name" value="RRM"/>
    <property type="match status" value="1"/>
</dbReference>
<dbReference type="SUPFAM" id="SSF54928">
    <property type="entry name" value="RNA-binding domain, RBD"/>
    <property type="match status" value="1"/>
</dbReference>
<evidence type="ECO:0000256" key="1">
    <source>
        <dbReference type="ARBA" id="ARBA00022723"/>
    </source>
</evidence>
<feature type="domain" description="MYND-type" evidence="10">
    <location>
        <begin position="233"/>
        <end position="268"/>
    </location>
</feature>
<dbReference type="OrthoDB" id="10023235at2759"/>
<feature type="compositionally biased region" description="Basic and acidic residues" evidence="7">
    <location>
        <begin position="314"/>
        <end position="325"/>
    </location>
</feature>